<protein>
    <submittedName>
        <fullName evidence="1">Uncharacterized protein</fullName>
    </submittedName>
</protein>
<keyword evidence="2" id="KW-1185">Reference proteome</keyword>
<dbReference type="KEGG" id="fae:FAES_5079"/>
<evidence type="ECO:0000313" key="2">
    <source>
        <dbReference type="Proteomes" id="UP000011058"/>
    </source>
</evidence>
<dbReference type="Proteomes" id="UP000011058">
    <property type="component" value="Chromosome"/>
</dbReference>
<dbReference type="InterPro" id="IPR011250">
    <property type="entry name" value="OMP/PagP_B-barrel"/>
</dbReference>
<gene>
    <name evidence="1" type="ORF">FAES_5079</name>
</gene>
<dbReference type="RefSeq" id="WP_015334177.1">
    <property type="nucleotide sequence ID" value="NC_020054.1"/>
</dbReference>
<dbReference type="HOGENOM" id="CLU_071588_0_0_10"/>
<evidence type="ECO:0000313" key="1">
    <source>
        <dbReference type="EMBL" id="CCH03078.1"/>
    </source>
</evidence>
<dbReference type="eggNOG" id="COG2067">
    <property type="taxonomic scope" value="Bacteria"/>
</dbReference>
<accession>I0KG25</accession>
<dbReference type="EMBL" id="HE796683">
    <property type="protein sequence ID" value="CCH03078.1"/>
    <property type="molecule type" value="Genomic_DNA"/>
</dbReference>
<dbReference type="OrthoDB" id="654178at2"/>
<sequence length="261" mass="29528">MKSLYILFLLSLCNISVVDGQGLAFKWKEAIGDWHIGVNLSTTRYCGDLSERYGFNHLQLGWAAEGHLRYRVSERFCVRTDIGFYSLRGDQQYTKNRTNYLRFTTTNPSVIAGLQWNVRSIEYNQHNIPHFWVGAGATYLNPRADYNGTTYSLPALQTEKVAYNRIAGQFVLGGGMPFTLNKKSQLRLEARYTYILSDYVDDVSGTYADKSGSPALDQVLADRRREYGLTPNAVGGQRGNPLRNDGYFALTLQYAVKRSTP</sequence>
<dbReference type="AlphaFoldDB" id="I0KG25"/>
<dbReference type="SUPFAM" id="SSF56925">
    <property type="entry name" value="OMPA-like"/>
    <property type="match status" value="1"/>
</dbReference>
<name>I0KG25_9BACT</name>
<organism evidence="1 2">
    <name type="scientific">Fibrella aestuarina BUZ 2</name>
    <dbReference type="NCBI Taxonomy" id="1166018"/>
    <lineage>
        <taxon>Bacteria</taxon>
        <taxon>Pseudomonadati</taxon>
        <taxon>Bacteroidota</taxon>
        <taxon>Cytophagia</taxon>
        <taxon>Cytophagales</taxon>
        <taxon>Spirosomataceae</taxon>
        <taxon>Fibrella</taxon>
    </lineage>
</organism>
<reference evidence="1 2" key="1">
    <citation type="journal article" date="2012" name="J. Bacteriol.">
        <title>Genome Sequence of Fibrella aestuarina BUZ 2T, a Filamentous Marine Bacterium.</title>
        <authorList>
            <person name="Filippini M."/>
            <person name="Qi W."/>
            <person name="Blom J."/>
            <person name="Goesmann A."/>
            <person name="Smits T.H."/>
            <person name="Bagheri H.C."/>
        </authorList>
    </citation>
    <scope>NUCLEOTIDE SEQUENCE [LARGE SCALE GENOMIC DNA]</scope>
    <source>
        <strain evidence="2">BUZ 2T</strain>
    </source>
</reference>
<dbReference type="STRING" id="1166018.FAES_5079"/>
<proteinExistence type="predicted"/>